<accession>A0A645J356</accession>
<organism evidence="2">
    <name type="scientific">bioreactor metagenome</name>
    <dbReference type="NCBI Taxonomy" id="1076179"/>
    <lineage>
        <taxon>unclassified sequences</taxon>
        <taxon>metagenomes</taxon>
        <taxon>ecological metagenomes</taxon>
    </lineage>
</organism>
<comment type="caution">
    <text evidence="2">The sequence shown here is derived from an EMBL/GenBank/DDBJ whole genome shotgun (WGS) entry which is preliminary data.</text>
</comment>
<name>A0A645J356_9ZZZZ</name>
<evidence type="ECO:0000256" key="1">
    <source>
        <dbReference type="SAM" id="MobiDB-lite"/>
    </source>
</evidence>
<gene>
    <name evidence="2" type="ORF">SDC9_205749</name>
</gene>
<evidence type="ECO:0000313" key="2">
    <source>
        <dbReference type="EMBL" id="MPN58051.1"/>
    </source>
</evidence>
<dbReference type="EMBL" id="VSSQ01130339">
    <property type="protein sequence ID" value="MPN58051.1"/>
    <property type="molecule type" value="Genomic_DNA"/>
</dbReference>
<reference evidence="2" key="1">
    <citation type="submission" date="2019-08" db="EMBL/GenBank/DDBJ databases">
        <authorList>
            <person name="Kucharzyk K."/>
            <person name="Murdoch R.W."/>
            <person name="Higgins S."/>
            <person name="Loffler F."/>
        </authorList>
    </citation>
    <scope>NUCLEOTIDE SEQUENCE</scope>
</reference>
<protein>
    <submittedName>
        <fullName evidence="2">Uncharacterized protein</fullName>
    </submittedName>
</protein>
<feature type="region of interest" description="Disordered" evidence="1">
    <location>
        <begin position="144"/>
        <end position="173"/>
    </location>
</feature>
<dbReference type="AlphaFoldDB" id="A0A645J356"/>
<sequence length="173" mass="17504">MDACFGWRQRGTGVRSALQSAGAALARARGQHVVGPGGGAVCVGCARCSLERCTCSGAGPGAYGPVALPAPAGWGTGAVCRAQPWRWRAFGRLPGAVQCGGPVGGGGGLQHADRAQLSASPAPGAAGRARWWIHRGRCGRRAGALQPGARHQPGRLGRAFAPSRSRRVPADPG</sequence>
<proteinExistence type="predicted"/>